<evidence type="ECO:0000256" key="2">
    <source>
        <dbReference type="SAM" id="Phobius"/>
    </source>
</evidence>
<dbReference type="Proteomes" id="UP001430804">
    <property type="component" value="Unassembled WGS sequence"/>
</dbReference>
<keyword evidence="2" id="KW-1133">Transmembrane helix</keyword>
<evidence type="ECO:0000313" key="3">
    <source>
        <dbReference type="EMBL" id="MBW3097758.1"/>
    </source>
</evidence>
<evidence type="ECO:0008006" key="5">
    <source>
        <dbReference type="Google" id="ProtNLM"/>
    </source>
</evidence>
<reference evidence="3" key="1">
    <citation type="submission" date="2021-07" db="EMBL/GenBank/DDBJ databases">
        <title>Pseudohoeflea marina sp. nov. a polyhydroxyalcanoate-producing bacterium.</title>
        <authorList>
            <person name="Zheng W."/>
            <person name="Yu S."/>
            <person name="Huang Y."/>
        </authorList>
    </citation>
    <scope>NUCLEOTIDE SEQUENCE</scope>
    <source>
        <strain evidence="3">DP4N28-3</strain>
    </source>
</reference>
<feature type="region of interest" description="Disordered" evidence="1">
    <location>
        <begin position="1"/>
        <end position="23"/>
    </location>
</feature>
<comment type="caution">
    <text evidence="3">The sequence shown here is derived from an EMBL/GenBank/DDBJ whole genome shotgun (WGS) entry which is preliminary data.</text>
</comment>
<sequence length="106" mass="11006">MANPSNEPRLTPESQLADSENGGTLQALQNQIAQLRDEIGEINRAMANRAASAGTALKTQAQGVSGAVRDNPGTVSSAFILGGMVGLVAGLILGQNGRGITWLHRR</sequence>
<gene>
    <name evidence="3" type="ORF">KY465_10750</name>
</gene>
<accession>A0ABS6WQ48</accession>
<organism evidence="3 4">
    <name type="scientific">Pseudohoeflea coraliihabitans</name>
    <dbReference type="NCBI Taxonomy" id="2860393"/>
    <lineage>
        <taxon>Bacteria</taxon>
        <taxon>Pseudomonadati</taxon>
        <taxon>Pseudomonadota</taxon>
        <taxon>Alphaproteobacteria</taxon>
        <taxon>Hyphomicrobiales</taxon>
        <taxon>Rhizobiaceae</taxon>
        <taxon>Pseudohoeflea</taxon>
    </lineage>
</organism>
<evidence type="ECO:0000256" key="1">
    <source>
        <dbReference type="SAM" id="MobiDB-lite"/>
    </source>
</evidence>
<name>A0ABS6WQ48_9HYPH</name>
<keyword evidence="4" id="KW-1185">Reference proteome</keyword>
<protein>
    <recommendedName>
        <fullName evidence="5">DUF3618 domain-containing protein</fullName>
    </recommendedName>
</protein>
<feature type="region of interest" description="Disordered" evidence="1">
    <location>
        <begin position="51"/>
        <end position="70"/>
    </location>
</feature>
<dbReference type="RefSeq" id="WP_219201633.1">
    <property type="nucleotide sequence ID" value="NZ_JAHWQX010000002.1"/>
</dbReference>
<keyword evidence="2" id="KW-0472">Membrane</keyword>
<evidence type="ECO:0000313" key="4">
    <source>
        <dbReference type="Proteomes" id="UP001430804"/>
    </source>
</evidence>
<proteinExistence type="predicted"/>
<keyword evidence="2" id="KW-0812">Transmembrane</keyword>
<dbReference type="EMBL" id="JAHWQX010000002">
    <property type="protein sequence ID" value="MBW3097758.1"/>
    <property type="molecule type" value="Genomic_DNA"/>
</dbReference>
<feature type="transmembrane region" description="Helical" evidence="2">
    <location>
        <begin position="75"/>
        <end position="94"/>
    </location>
</feature>